<dbReference type="SUPFAM" id="SSF101898">
    <property type="entry name" value="NHL repeat"/>
    <property type="match status" value="1"/>
</dbReference>
<evidence type="ECO:0000256" key="5">
    <source>
        <dbReference type="PROSITE-ProRule" id="PRU00076"/>
    </source>
</evidence>
<evidence type="ECO:0000313" key="12">
    <source>
        <dbReference type="Proteomes" id="UP000816034"/>
    </source>
</evidence>
<keyword evidence="8" id="KW-1133">Transmembrane helix</keyword>
<keyword evidence="5" id="KW-0245">EGF-like domain</keyword>
<evidence type="ECO:0000259" key="10">
    <source>
        <dbReference type="PROSITE" id="PS50026"/>
    </source>
</evidence>
<dbReference type="InterPro" id="IPR008271">
    <property type="entry name" value="Ser/Thr_kinase_AS"/>
</dbReference>
<dbReference type="InterPro" id="IPR011042">
    <property type="entry name" value="6-blade_b-propeller_TolB-like"/>
</dbReference>
<name>A0AA88GYL3_NAELO</name>
<reference evidence="11 12" key="1">
    <citation type="journal article" date="2018" name="BMC Genomics">
        <title>The genome of Naegleria lovaniensis, the basis for a comparative approach to unravel pathogenicity factors of the human pathogenic amoeba N. fowleri.</title>
        <authorList>
            <person name="Liechti N."/>
            <person name="Schurch N."/>
            <person name="Bruggmann R."/>
            <person name="Wittwer M."/>
        </authorList>
    </citation>
    <scope>NUCLEOTIDE SEQUENCE [LARGE SCALE GENOMIC DNA]</scope>
    <source>
        <strain evidence="11 12">ATCC 30569</strain>
    </source>
</reference>
<dbReference type="GeneID" id="68106490"/>
<dbReference type="Gene3D" id="1.10.510.10">
    <property type="entry name" value="Transferase(Phosphotransferase) domain 1"/>
    <property type="match status" value="1"/>
</dbReference>
<dbReference type="InterPro" id="IPR001245">
    <property type="entry name" value="Ser-Thr/Tyr_kinase_cat_dom"/>
</dbReference>
<dbReference type="PROSITE" id="PS01186">
    <property type="entry name" value="EGF_2"/>
    <property type="match status" value="2"/>
</dbReference>
<dbReference type="SUPFAM" id="SSF56112">
    <property type="entry name" value="Protein kinase-like (PK-like)"/>
    <property type="match status" value="1"/>
</dbReference>
<evidence type="ECO:0000256" key="8">
    <source>
        <dbReference type="SAM" id="Phobius"/>
    </source>
</evidence>
<dbReference type="Gene3D" id="2.120.10.30">
    <property type="entry name" value="TolB, C-terminal domain"/>
    <property type="match status" value="3"/>
</dbReference>
<evidence type="ECO:0000256" key="1">
    <source>
        <dbReference type="ARBA" id="ARBA00022527"/>
    </source>
</evidence>
<evidence type="ECO:0000256" key="6">
    <source>
        <dbReference type="PROSITE-ProRule" id="PRU00504"/>
    </source>
</evidence>
<dbReference type="PANTHER" id="PTHR44329">
    <property type="entry name" value="SERINE/THREONINE-PROTEIN KINASE TNNI3K-RELATED"/>
    <property type="match status" value="1"/>
</dbReference>
<evidence type="ECO:0000313" key="11">
    <source>
        <dbReference type="EMBL" id="KAG2389477.1"/>
    </source>
</evidence>
<dbReference type="Proteomes" id="UP000816034">
    <property type="component" value="Unassembled WGS sequence"/>
</dbReference>
<evidence type="ECO:0000256" key="7">
    <source>
        <dbReference type="PROSITE-ProRule" id="PRU10141"/>
    </source>
</evidence>
<feature type="repeat" description="NHL" evidence="6">
    <location>
        <begin position="198"/>
        <end position="228"/>
    </location>
</feature>
<dbReference type="GO" id="GO:0004674">
    <property type="term" value="F:protein serine/threonine kinase activity"/>
    <property type="evidence" value="ECO:0007669"/>
    <property type="project" value="TreeGrafter"/>
</dbReference>
<dbReference type="PROSITE" id="PS50026">
    <property type="entry name" value="EGF_3"/>
    <property type="match status" value="1"/>
</dbReference>
<keyword evidence="8" id="KW-0472">Membrane</keyword>
<dbReference type="Gene3D" id="2.10.25.10">
    <property type="entry name" value="Laminin"/>
    <property type="match status" value="5"/>
</dbReference>
<keyword evidence="1" id="KW-0418">Kinase</keyword>
<dbReference type="AlphaFoldDB" id="A0AA88GYL3"/>
<organism evidence="11 12">
    <name type="scientific">Naegleria lovaniensis</name>
    <name type="common">Amoeba</name>
    <dbReference type="NCBI Taxonomy" id="51637"/>
    <lineage>
        <taxon>Eukaryota</taxon>
        <taxon>Discoba</taxon>
        <taxon>Heterolobosea</taxon>
        <taxon>Tetramitia</taxon>
        <taxon>Eutetramitia</taxon>
        <taxon>Vahlkampfiidae</taxon>
        <taxon>Naegleria</taxon>
    </lineage>
</organism>
<dbReference type="InterPro" id="IPR011009">
    <property type="entry name" value="Kinase-like_dom_sf"/>
</dbReference>
<feature type="disulfide bond" evidence="5">
    <location>
        <begin position="536"/>
        <end position="545"/>
    </location>
</feature>
<keyword evidence="8" id="KW-0812">Transmembrane</keyword>
<accession>A0AA88GYL3</accession>
<dbReference type="InterPro" id="IPR001258">
    <property type="entry name" value="NHL_repeat"/>
</dbReference>
<evidence type="ECO:0000256" key="3">
    <source>
        <dbReference type="ARBA" id="ARBA00022741"/>
    </source>
</evidence>
<dbReference type="PROSITE" id="PS00022">
    <property type="entry name" value="EGF_1"/>
    <property type="match status" value="6"/>
</dbReference>
<keyword evidence="4 7" id="KW-0067">ATP-binding</keyword>
<keyword evidence="1" id="KW-0723">Serine/threonine-protein kinase</keyword>
<dbReference type="Pfam" id="PF07714">
    <property type="entry name" value="PK_Tyr_Ser-Thr"/>
    <property type="match status" value="1"/>
</dbReference>
<dbReference type="SMART" id="SM00220">
    <property type="entry name" value="S_TKc"/>
    <property type="match status" value="1"/>
</dbReference>
<keyword evidence="2" id="KW-0677">Repeat</keyword>
<feature type="transmembrane region" description="Helical" evidence="8">
    <location>
        <begin position="630"/>
        <end position="658"/>
    </location>
</feature>
<dbReference type="PROSITE" id="PS51125">
    <property type="entry name" value="NHL"/>
    <property type="match status" value="1"/>
</dbReference>
<evidence type="ECO:0000256" key="2">
    <source>
        <dbReference type="ARBA" id="ARBA00022737"/>
    </source>
</evidence>
<protein>
    <submittedName>
        <fullName evidence="11">Uncharacterized protein</fullName>
    </submittedName>
</protein>
<dbReference type="PROSITE" id="PS00108">
    <property type="entry name" value="PROTEIN_KINASE_ST"/>
    <property type="match status" value="1"/>
</dbReference>
<dbReference type="GO" id="GO:0005524">
    <property type="term" value="F:ATP binding"/>
    <property type="evidence" value="ECO:0007669"/>
    <property type="project" value="UniProtKB-UniRule"/>
</dbReference>
<dbReference type="InterPro" id="IPR000719">
    <property type="entry name" value="Prot_kinase_dom"/>
</dbReference>
<evidence type="ECO:0000259" key="9">
    <source>
        <dbReference type="PROSITE" id="PS50011"/>
    </source>
</evidence>
<keyword evidence="3 7" id="KW-0547">Nucleotide-binding</keyword>
<evidence type="ECO:0000256" key="4">
    <source>
        <dbReference type="ARBA" id="ARBA00022840"/>
    </source>
</evidence>
<proteinExistence type="predicted"/>
<dbReference type="EMBL" id="PYSW02000007">
    <property type="protein sequence ID" value="KAG2389477.1"/>
    <property type="molecule type" value="Genomic_DNA"/>
</dbReference>
<keyword evidence="12" id="KW-1185">Reference proteome</keyword>
<comment type="caution">
    <text evidence="11">The sequence shown here is derived from an EMBL/GenBank/DDBJ whole genome shotgun (WGS) entry which is preliminary data.</text>
</comment>
<dbReference type="Pfam" id="PF01436">
    <property type="entry name" value="NHL"/>
    <property type="match status" value="1"/>
</dbReference>
<comment type="caution">
    <text evidence="5">Lacks conserved residue(s) required for the propagation of feature annotation.</text>
</comment>
<dbReference type="Pfam" id="PF23106">
    <property type="entry name" value="EGF_Teneurin"/>
    <property type="match status" value="2"/>
</dbReference>
<dbReference type="SMART" id="SM00181">
    <property type="entry name" value="EGF"/>
    <property type="match status" value="7"/>
</dbReference>
<dbReference type="PROSITE" id="PS50011">
    <property type="entry name" value="PROTEIN_KINASE_DOM"/>
    <property type="match status" value="1"/>
</dbReference>
<dbReference type="InterPro" id="IPR000742">
    <property type="entry name" value="EGF"/>
</dbReference>
<keyword evidence="5" id="KW-1015">Disulfide bond</keyword>
<feature type="binding site" evidence="7">
    <location>
        <position position="734"/>
    </location>
    <ligand>
        <name>ATP</name>
        <dbReference type="ChEBI" id="CHEBI:30616"/>
    </ligand>
</feature>
<dbReference type="InterPro" id="IPR051681">
    <property type="entry name" value="Ser/Thr_Kinases-Pseudokinases"/>
</dbReference>
<sequence>MSSAQQQLSFTPHYQITTVVGNGESNFAGDGSSSLLASLNTPRDLFLQETAPNTHMLYIADTNNYVIRTAIVNSTIETIAGIGRSDGFSGDGSLATNAKLKSPTSVTVFKGDVYICDSLNNRIRKVSSSTGFISTIAGNGVKASTGDGLQARLASLSLPKYIFFNAAGDLFISEYESDNIRKVHGTTGVISTINKDTFDKPQGMYITSNNDIYVADSGNHRIRKILPNGNVVNIAGNSKSGYSGDGLVATSSSLNTPRGVFVSSLGEVFIADTANNRIRKVTNNGFLVNIVGNGNQGKSMDGPVTSNFMIAQPEAVIVASNGDVYFTDTNNHLVRRISCQDGYVGSQCEIPICFNVLGNDTMNVCNGQGLCNSPDQCECNGNYTGRTCNISVCYGIASNVDSVCNGHGLCVAPNQCRCNENYIGPNCSTPICFGKSILGSSLPCSGHGACNFPNECTCSSNFVGRECEYPICYGFPSNDTVKSCSGNGVCVDFNNCSCLEQKYSGPNCEIPICFGQMKENACSRHGTCIKPNVCECENSYTGLSCEIPICFGLPQNHSQACGGNGFCSKKDTCSCHEGYKGEQCKTAICNGYGADDTKRVCNGLGVCIAPNLCQCTTGFAGNNCETSIQLVIILAAVLGPILLVIVCALIVVLFISATMARRLLNKRRAEREYAKKLLEGEIALTDSLIDFENYRPSESYIIPIEDVKLIAQLGEGSYAKVFRGIWNKTPVAVKVITLDILETDEEDFKKEVRVMNSLSHPNIVAFYGLSMCERERRLIVELVDGGNLQNFIYNLKIGNMKANFGRKIKILLDVANGLTYLHQRNPAVVHRDLKPANILMMTSSSGCCKICDFGLSKFGQLSLGTVRIGTFFYMAEIIAPKSNAINMKIPTVSRHSSPTTEAVFTENEGFQLDQVIDEAALFEDEAIYGPPVDIYSLMCWKQNPDERPSASQVAKTLNQILEDYENCVNMR</sequence>
<feature type="domain" description="EGF-like" evidence="10">
    <location>
        <begin position="509"/>
        <end position="546"/>
    </location>
</feature>
<feature type="domain" description="Protein kinase" evidence="9">
    <location>
        <begin position="707"/>
        <end position="961"/>
    </location>
</feature>
<dbReference type="PROSITE" id="PS00107">
    <property type="entry name" value="PROTEIN_KINASE_ATP"/>
    <property type="match status" value="1"/>
</dbReference>
<keyword evidence="1" id="KW-0808">Transferase</keyword>
<dbReference type="InterPro" id="IPR017441">
    <property type="entry name" value="Protein_kinase_ATP_BS"/>
</dbReference>
<gene>
    <name evidence="11" type="ORF">C9374_014037</name>
</gene>
<dbReference type="RefSeq" id="XP_044553469.1">
    <property type="nucleotide sequence ID" value="XM_044689980.1"/>
</dbReference>